<dbReference type="GO" id="GO:0140359">
    <property type="term" value="F:ABC-type transporter activity"/>
    <property type="evidence" value="ECO:0007669"/>
    <property type="project" value="InterPro"/>
</dbReference>
<evidence type="ECO:0000256" key="5">
    <source>
        <dbReference type="ARBA" id="ARBA00022840"/>
    </source>
</evidence>
<dbReference type="SMART" id="SM00382">
    <property type="entry name" value="AAA"/>
    <property type="match status" value="1"/>
</dbReference>
<comment type="caution">
    <text evidence="10">The sequence shown here is derived from an EMBL/GenBank/DDBJ whole genome shotgun (WGS) entry which is preliminary data.</text>
</comment>
<proteinExistence type="predicted"/>
<comment type="subcellular location">
    <subcellularLocation>
        <location evidence="1">Membrane</location>
        <topology evidence="1">Multi-pass membrane protein</topology>
    </subcellularLocation>
</comment>
<protein>
    <recommendedName>
        <fullName evidence="9">ABC transporter domain-containing protein</fullName>
    </recommendedName>
</protein>
<dbReference type="EMBL" id="BOMY01000025">
    <property type="protein sequence ID" value="GIF21159.1"/>
    <property type="molecule type" value="Genomic_DNA"/>
</dbReference>
<dbReference type="Proteomes" id="UP000623608">
    <property type="component" value="Unassembled WGS sequence"/>
</dbReference>
<dbReference type="GO" id="GO:0016887">
    <property type="term" value="F:ATP hydrolysis activity"/>
    <property type="evidence" value="ECO:0007669"/>
    <property type="project" value="InterPro"/>
</dbReference>
<keyword evidence="6 8" id="KW-1133">Transmembrane helix</keyword>
<keyword evidence="11" id="KW-1185">Reference proteome</keyword>
<feature type="transmembrane region" description="Helical" evidence="8">
    <location>
        <begin position="338"/>
        <end position="360"/>
    </location>
</feature>
<evidence type="ECO:0000256" key="6">
    <source>
        <dbReference type="ARBA" id="ARBA00022989"/>
    </source>
</evidence>
<feature type="transmembrane region" description="Helical" evidence="8">
    <location>
        <begin position="418"/>
        <end position="436"/>
    </location>
</feature>
<name>A0A919NLT4_9ACTN</name>
<feature type="domain" description="ABC transporter" evidence="9">
    <location>
        <begin position="26"/>
        <end position="251"/>
    </location>
</feature>
<dbReference type="PROSITE" id="PS50893">
    <property type="entry name" value="ABC_TRANSPORTER_2"/>
    <property type="match status" value="1"/>
</dbReference>
<dbReference type="InterPro" id="IPR050352">
    <property type="entry name" value="ABCG_transporters"/>
</dbReference>
<evidence type="ECO:0000313" key="10">
    <source>
        <dbReference type="EMBL" id="GIF21159.1"/>
    </source>
</evidence>
<dbReference type="Gene3D" id="3.40.50.300">
    <property type="entry name" value="P-loop containing nucleotide triphosphate hydrolases"/>
    <property type="match status" value="1"/>
</dbReference>
<accession>A0A919NLT4</accession>
<keyword evidence="3 8" id="KW-0812">Transmembrane</keyword>
<dbReference type="PANTHER" id="PTHR48041:SF139">
    <property type="entry name" value="PROTEIN SCARLET"/>
    <property type="match status" value="1"/>
</dbReference>
<keyword evidence="2" id="KW-0813">Transport</keyword>
<organism evidence="10 11">
    <name type="scientific">Paractinoplanes tereljensis</name>
    <dbReference type="NCBI Taxonomy" id="571912"/>
    <lineage>
        <taxon>Bacteria</taxon>
        <taxon>Bacillati</taxon>
        <taxon>Actinomycetota</taxon>
        <taxon>Actinomycetes</taxon>
        <taxon>Micromonosporales</taxon>
        <taxon>Micromonosporaceae</taxon>
        <taxon>Paractinoplanes</taxon>
    </lineage>
</organism>
<dbReference type="SUPFAM" id="SSF52540">
    <property type="entry name" value="P-loop containing nucleoside triphosphate hydrolases"/>
    <property type="match status" value="1"/>
</dbReference>
<dbReference type="Pfam" id="PF01061">
    <property type="entry name" value="ABC2_membrane"/>
    <property type="match status" value="1"/>
</dbReference>
<dbReference type="Pfam" id="PF00005">
    <property type="entry name" value="ABC_tran"/>
    <property type="match status" value="1"/>
</dbReference>
<dbReference type="InterPro" id="IPR027417">
    <property type="entry name" value="P-loop_NTPase"/>
</dbReference>
<keyword evidence="7 8" id="KW-0472">Membrane</keyword>
<dbReference type="GO" id="GO:0016020">
    <property type="term" value="C:membrane"/>
    <property type="evidence" value="ECO:0007669"/>
    <property type="project" value="UniProtKB-SubCell"/>
</dbReference>
<evidence type="ECO:0000259" key="9">
    <source>
        <dbReference type="PROSITE" id="PS50893"/>
    </source>
</evidence>
<feature type="transmembrane region" description="Helical" evidence="8">
    <location>
        <begin position="448"/>
        <end position="471"/>
    </location>
</feature>
<evidence type="ECO:0000256" key="3">
    <source>
        <dbReference type="ARBA" id="ARBA00022692"/>
    </source>
</evidence>
<evidence type="ECO:0000256" key="7">
    <source>
        <dbReference type="ARBA" id="ARBA00023136"/>
    </source>
</evidence>
<dbReference type="PROSITE" id="PS00211">
    <property type="entry name" value="ABC_TRANSPORTER_1"/>
    <property type="match status" value="1"/>
</dbReference>
<feature type="transmembrane region" description="Helical" evidence="8">
    <location>
        <begin position="527"/>
        <end position="547"/>
    </location>
</feature>
<evidence type="ECO:0000256" key="1">
    <source>
        <dbReference type="ARBA" id="ARBA00004141"/>
    </source>
</evidence>
<reference evidence="10" key="1">
    <citation type="submission" date="2021-01" db="EMBL/GenBank/DDBJ databases">
        <title>Whole genome shotgun sequence of Actinoplanes tereljensis NBRC 105297.</title>
        <authorList>
            <person name="Komaki H."/>
            <person name="Tamura T."/>
        </authorList>
    </citation>
    <scope>NUCLEOTIDE SEQUENCE</scope>
    <source>
        <strain evidence="10">NBRC 105297</strain>
    </source>
</reference>
<dbReference type="AlphaFoldDB" id="A0A919NLT4"/>
<keyword evidence="5" id="KW-0067">ATP-binding</keyword>
<evidence type="ECO:0000313" key="11">
    <source>
        <dbReference type="Proteomes" id="UP000623608"/>
    </source>
</evidence>
<dbReference type="PANTHER" id="PTHR48041">
    <property type="entry name" value="ABC TRANSPORTER G FAMILY MEMBER 28"/>
    <property type="match status" value="1"/>
</dbReference>
<feature type="transmembrane region" description="Helical" evidence="8">
    <location>
        <begin position="381"/>
        <end position="406"/>
    </location>
</feature>
<evidence type="ECO:0000256" key="4">
    <source>
        <dbReference type="ARBA" id="ARBA00022741"/>
    </source>
</evidence>
<evidence type="ECO:0000256" key="8">
    <source>
        <dbReference type="SAM" id="Phobius"/>
    </source>
</evidence>
<sequence length="554" mass="58026">MSGTGTVAGVPIVDDPRAAVRPGLPIEAIGLGQVARGGRRLLDDVSLTVRPGELVAIIGASGAGKTTLLETLAGVRRPGTGSVRHDGRPAPDAAVGYVPQDDIIHQELPLARTLRYAARLRLPARSDVDARVAEVLAVLGLTGRADTRVGSLSGGERKRASIAVELLARPRALFLDEPTSGLDPATAAELLTLLRELAADGVPVVLTTHNPADVDRCDTVVVLAPGGRLVFAGPPSSAPAHFDADDVAGVYGRLADAPSWPGSTTDISDHAPAAPAPKSPGSLRQAALLTRRNLDILGANRLTLAILIGSPLVILAMFLMLFRAGAFDPAHPDPATTVMILFWIAFGVFFFGLTYGLLQICSELPILRREVFAGLRLGPYLAAKVALLLPPLALVDLLLLAVLRALDRLPATGHFAELYLTALLASACALALGLLCSASVSDVAQASLLLPMLCFPQVLFVGAILPVPVMAPVGRALSFAMSNRWSFEALGHSAGLETLWRDGGSPLGPPLLATYGDSFARAPWQNWLILGGMTLLFLAGAVLVLRLRCGRRRG</sequence>
<dbReference type="InterPro" id="IPR017871">
    <property type="entry name" value="ABC_transporter-like_CS"/>
</dbReference>
<feature type="transmembrane region" description="Helical" evidence="8">
    <location>
        <begin position="302"/>
        <end position="326"/>
    </location>
</feature>
<dbReference type="InterPro" id="IPR003439">
    <property type="entry name" value="ABC_transporter-like_ATP-bd"/>
</dbReference>
<dbReference type="GO" id="GO:0005524">
    <property type="term" value="F:ATP binding"/>
    <property type="evidence" value="ECO:0007669"/>
    <property type="project" value="UniProtKB-KW"/>
</dbReference>
<evidence type="ECO:0000256" key="2">
    <source>
        <dbReference type="ARBA" id="ARBA00022448"/>
    </source>
</evidence>
<dbReference type="InterPro" id="IPR013525">
    <property type="entry name" value="ABC2_TM"/>
</dbReference>
<gene>
    <name evidence="10" type="ORF">Ate02nite_38890</name>
</gene>
<dbReference type="InterPro" id="IPR003593">
    <property type="entry name" value="AAA+_ATPase"/>
</dbReference>
<keyword evidence="4" id="KW-0547">Nucleotide-binding</keyword>